<dbReference type="Pfam" id="PF05011">
    <property type="entry name" value="DBR1"/>
    <property type="match status" value="1"/>
</dbReference>
<dbReference type="InterPro" id="IPR007708">
    <property type="entry name" value="DBR1_C"/>
</dbReference>
<dbReference type="SUPFAM" id="SSF56300">
    <property type="entry name" value="Metallo-dependent phosphatases"/>
    <property type="match status" value="1"/>
</dbReference>
<dbReference type="GO" id="GO:0046872">
    <property type="term" value="F:metal ion binding"/>
    <property type="evidence" value="ECO:0007669"/>
    <property type="project" value="UniProtKB-KW"/>
</dbReference>
<dbReference type="EMBL" id="ML992508">
    <property type="protein sequence ID" value="KAF2222268.1"/>
    <property type="molecule type" value="Genomic_DNA"/>
</dbReference>
<evidence type="ECO:0000256" key="13">
    <source>
        <dbReference type="SAM" id="MobiDB-lite"/>
    </source>
</evidence>
<evidence type="ECO:0000313" key="16">
    <source>
        <dbReference type="Proteomes" id="UP000799538"/>
    </source>
</evidence>
<dbReference type="PANTHER" id="PTHR12849:SF0">
    <property type="entry name" value="LARIAT DEBRANCHING ENZYME"/>
    <property type="match status" value="1"/>
</dbReference>
<accession>A0A6A6G9K8</accession>
<comment type="cofactor">
    <cofactor evidence="3">
        <name>Fe(2+)</name>
        <dbReference type="ChEBI" id="CHEBI:29033"/>
    </cofactor>
</comment>
<evidence type="ECO:0000256" key="9">
    <source>
        <dbReference type="ARBA" id="ARBA00022833"/>
    </source>
</evidence>
<dbReference type="PANTHER" id="PTHR12849">
    <property type="entry name" value="RNA LARIAT DEBRANCHING ENZYME"/>
    <property type="match status" value="1"/>
</dbReference>
<dbReference type="Pfam" id="PF00149">
    <property type="entry name" value="Metallophos"/>
    <property type="match status" value="1"/>
</dbReference>
<evidence type="ECO:0000256" key="1">
    <source>
        <dbReference type="ARBA" id="ARBA00001936"/>
    </source>
</evidence>
<dbReference type="CDD" id="cd00844">
    <property type="entry name" value="MPP_Dbr1_N"/>
    <property type="match status" value="1"/>
</dbReference>
<dbReference type="Proteomes" id="UP000799538">
    <property type="component" value="Unassembled WGS sequence"/>
</dbReference>
<organism evidence="15 16">
    <name type="scientific">Elsinoe ampelina</name>
    <dbReference type="NCBI Taxonomy" id="302913"/>
    <lineage>
        <taxon>Eukaryota</taxon>
        <taxon>Fungi</taxon>
        <taxon>Dikarya</taxon>
        <taxon>Ascomycota</taxon>
        <taxon>Pezizomycotina</taxon>
        <taxon>Dothideomycetes</taxon>
        <taxon>Dothideomycetidae</taxon>
        <taxon>Myriangiales</taxon>
        <taxon>Elsinoaceae</taxon>
        <taxon>Elsinoe</taxon>
    </lineage>
</organism>
<name>A0A6A6G9K8_9PEZI</name>
<keyword evidence="6" id="KW-0507">mRNA processing</keyword>
<keyword evidence="8" id="KW-0378">Hydrolase</keyword>
<keyword evidence="11" id="KW-0464">Manganese</keyword>
<comment type="cofactor">
    <cofactor evidence="2">
        <name>Zn(2+)</name>
        <dbReference type="ChEBI" id="CHEBI:29105"/>
    </cofactor>
</comment>
<comment type="cofactor">
    <cofactor evidence="1">
        <name>Mn(2+)</name>
        <dbReference type="ChEBI" id="CHEBI:29035"/>
    </cofactor>
</comment>
<evidence type="ECO:0000256" key="3">
    <source>
        <dbReference type="ARBA" id="ARBA00001954"/>
    </source>
</evidence>
<feature type="region of interest" description="Disordered" evidence="13">
    <location>
        <begin position="268"/>
        <end position="342"/>
    </location>
</feature>
<keyword evidence="7" id="KW-0479">Metal-binding</keyword>
<dbReference type="InterPro" id="IPR004843">
    <property type="entry name" value="Calcineurin-like_PHP"/>
</dbReference>
<sequence length="565" mass="62255">MAAPSPTLHAHPSGLLLAIEGCGHGVLHSIYASATLAASRAGWPTIDLLLIGGDFQSVRNADDLACVSMPAKYRSMQDFHEYYSGARKAPYLTIFVGGNHEASNYLSELHYGGWVAENIYFMGAANVLDVGGVRIAGMSGIWKGYDYRKPHFERLPYNADEVKSVYHTREVDVRKLLAVRTQVDVGVSHDWPKGVEWMGDHARLWRGKGHLEEDAREGRLGNTAAKMVLERLRPSWWFSAHLHVKYAAVVEHQGVRKEEAQVVNAGAEKNADEIDLEDDDAPPAVNASIGTPAKNDDEIDLDMEDDDGTAPQTNVDLHGANGAPEPVTDEPAPPPNSEVPDSLRAQLPEAFTRQKSPPPASLPFPESITNTKTQFLALDKCLPSRDFLQLTSIPKSDGSDDIQRPVKLRYDKEWLAITRVFASDLTFGDPNAEVPKHMGEAHYRPLIEAEEQWIEDNLVKTGKMEVPETFRITAPVYDGQGISKVEMPREYTNNQTKDFCTLLGIPNPFDMSEAERDARMQRGPRPTEGRDDGGRGGFRGGRGRGRGGGRGGFGRGRGGRRGGRW</sequence>
<dbReference type="GO" id="GO:0005634">
    <property type="term" value="C:nucleus"/>
    <property type="evidence" value="ECO:0007669"/>
    <property type="project" value="UniProtKB-SubCell"/>
</dbReference>
<evidence type="ECO:0000256" key="11">
    <source>
        <dbReference type="ARBA" id="ARBA00023211"/>
    </source>
</evidence>
<evidence type="ECO:0000256" key="7">
    <source>
        <dbReference type="ARBA" id="ARBA00022723"/>
    </source>
</evidence>
<evidence type="ECO:0000259" key="14">
    <source>
        <dbReference type="SMART" id="SM01124"/>
    </source>
</evidence>
<keyword evidence="16" id="KW-1185">Reference proteome</keyword>
<evidence type="ECO:0000256" key="8">
    <source>
        <dbReference type="ARBA" id="ARBA00022801"/>
    </source>
</evidence>
<dbReference type="GO" id="GO:0000398">
    <property type="term" value="P:mRNA splicing, via spliceosome"/>
    <property type="evidence" value="ECO:0007669"/>
    <property type="project" value="TreeGrafter"/>
</dbReference>
<dbReference type="SMART" id="SM01124">
    <property type="entry name" value="DBR1"/>
    <property type="match status" value="1"/>
</dbReference>
<dbReference type="GO" id="GO:0008419">
    <property type="term" value="F:RNA lariat debranching enzyme activity"/>
    <property type="evidence" value="ECO:0007669"/>
    <property type="project" value="UniProtKB-ARBA"/>
</dbReference>
<evidence type="ECO:0000313" key="15">
    <source>
        <dbReference type="EMBL" id="KAF2222268.1"/>
    </source>
</evidence>
<evidence type="ECO:0000256" key="12">
    <source>
        <dbReference type="ARBA" id="ARBA00023242"/>
    </source>
</evidence>
<dbReference type="InterPro" id="IPR029052">
    <property type="entry name" value="Metallo-depent_PP-like"/>
</dbReference>
<gene>
    <name evidence="15" type="ORF">BDZ85DRAFT_263344</name>
</gene>
<evidence type="ECO:0000256" key="6">
    <source>
        <dbReference type="ARBA" id="ARBA00022664"/>
    </source>
</evidence>
<feature type="domain" description="Lariat debranching enzyme C-terminal" evidence="14">
    <location>
        <begin position="364"/>
        <end position="509"/>
    </location>
</feature>
<evidence type="ECO:0000256" key="4">
    <source>
        <dbReference type="ARBA" id="ARBA00004123"/>
    </source>
</evidence>
<dbReference type="InterPro" id="IPR041816">
    <property type="entry name" value="Dbr1_N"/>
</dbReference>
<dbReference type="AlphaFoldDB" id="A0A6A6G9K8"/>
<protein>
    <submittedName>
        <fullName evidence="15">Lariat debranching enzyme, C-terminal domain-containing protein</fullName>
    </submittedName>
</protein>
<feature type="region of interest" description="Disordered" evidence="13">
    <location>
        <begin position="515"/>
        <end position="565"/>
    </location>
</feature>
<keyword evidence="10" id="KW-0408">Iron</keyword>
<feature type="compositionally biased region" description="Acidic residues" evidence="13">
    <location>
        <begin position="297"/>
        <end position="308"/>
    </location>
</feature>
<reference evidence="16" key="1">
    <citation type="journal article" date="2020" name="Stud. Mycol.">
        <title>101 Dothideomycetes genomes: A test case for predicting lifestyles and emergence of pathogens.</title>
        <authorList>
            <person name="Haridas S."/>
            <person name="Albert R."/>
            <person name="Binder M."/>
            <person name="Bloem J."/>
            <person name="LaButti K."/>
            <person name="Salamov A."/>
            <person name="Andreopoulos B."/>
            <person name="Baker S."/>
            <person name="Barry K."/>
            <person name="Bills G."/>
            <person name="Bluhm B."/>
            <person name="Cannon C."/>
            <person name="Castanera R."/>
            <person name="Culley D."/>
            <person name="Daum C."/>
            <person name="Ezra D."/>
            <person name="Gonzalez J."/>
            <person name="Henrissat B."/>
            <person name="Kuo A."/>
            <person name="Liang C."/>
            <person name="Lipzen A."/>
            <person name="Lutzoni F."/>
            <person name="Magnuson J."/>
            <person name="Mondo S."/>
            <person name="Nolan M."/>
            <person name="Ohm R."/>
            <person name="Pangilinan J."/>
            <person name="Park H.-J."/>
            <person name="Ramirez L."/>
            <person name="Alfaro M."/>
            <person name="Sun H."/>
            <person name="Tritt A."/>
            <person name="Yoshinaga Y."/>
            <person name="Zwiers L.-H."/>
            <person name="Turgeon B."/>
            <person name="Goodwin S."/>
            <person name="Spatafora J."/>
            <person name="Crous P."/>
            <person name="Grigoriev I."/>
        </authorList>
    </citation>
    <scope>NUCLEOTIDE SEQUENCE [LARGE SCALE GENOMIC DNA]</scope>
    <source>
        <strain evidence="16">CECT 20119</strain>
    </source>
</reference>
<dbReference type="OrthoDB" id="407609at2759"/>
<comment type="similarity">
    <text evidence="5">Belongs to the lariat debranching enzyme family.</text>
</comment>
<evidence type="ECO:0000256" key="2">
    <source>
        <dbReference type="ARBA" id="ARBA00001947"/>
    </source>
</evidence>
<keyword evidence="9" id="KW-0862">Zinc</keyword>
<proteinExistence type="inferred from homology"/>
<comment type="subcellular location">
    <subcellularLocation>
        <location evidence="4">Nucleus</location>
    </subcellularLocation>
</comment>
<evidence type="ECO:0000256" key="5">
    <source>
        <dbReference type="ARBA" id="ARBA00006045"/>
    </source>
</evidence>
<evidence type="ECO:0000256" key="10">
    <source>
        <dbReference type="ARBA" id="ARBA00023004"/>
    </source>
</evidence>
<keyword evidence="12" id="KW-0539">Nucleus</keyword>
<feature type="compositionally biased region" description="Basic and acidic residues" evidence="13">
    <location>
        <begin position="515"/>
        <end position="534"/>
    </location>
</feature>